<sequence length="71" mass="8418">MNSINPKKLLHSKWTAVQPMDKQKHFEVTRVVFDSKGQIRECMITAAYSGATLLIDWRELQSQERWLQGWR</sequence>
<reference evidence="1 2" key="1">
    <citation type="submission" date="2015-11" db="EMBL/GenBank/DDBJ databases">
        <authorList>
            <person name="Zhang Y."/>
            <person name="Guo Z."/>
        </authorList>
    </citation>
    <scope>NUCLEOTIDE SEQUENCE [LARGE SCALE GENOMIC DNA]</scope>
    <source>
        <strain evidence="1 2">KCTC 32221</strain>
    </source>
</reference>
<dbReference type="AlphaFoldDB" id="A0A0S2KC49"/>
<evidence type="ECO:0000313" key="2">
    <source>
        <dbReference type="Proteomes" id="UP000065641"/>
    </source>
</evidence>
<evidence type="ECO:0008006" key="3">
    <source>
        <dbReference type="Google" id="ProtNLM"/>
    </source>
</evidence>
<dbReference type="NCBIfam" id="TIGR02450">
    <property type="entry name" value="TIGR02450 family Trp-rich protein"/>
    <property type="match status" value="1"/>
</dbReference>
<organism evidence="1 2">
    <name type="scientific">Pseudohongiella spirulinae</name>
    <dbReference type="NCBI Taxonomy" id="1249552"/>
    <lineage>
        <taxon>Bacteria</taxon>
        <taxon>Pseudomonadati</taxon>
        <taxon>Pseudomonadota</taxon>
        <taxon>Gammaproteobacteria</taxon>
        <taxon>Pseudomonadales</taxon>
        <taxon>Pseudohongiellaceae</taxon>
        <taxon>Pseudohongiella</taxon>
    </lineage>
</organism>
<dbReference type="KEGG" id="pspi:PS2015_1123"/>
<dbReference type="Proteomes" id="UP000065641">
    <property type="component" value="Chromosome"/>
</dbReference>
<proteinExistence type="predicted"/>
<dbReference type="Pfam" id="PF09493">
    <property type="entry name" value="DUF2389"/>
    <property type="match status" value="1"/>
</dbReference>
<dbReference type="RefSeq" id="WP_058021295.1">
    <property type="nucleotide sequence ID" value="NZ_CP013189.1"/>
</dbReference>
<dbReference type="InterPro" id="IPR012663">
    <property type="entry name" value="CHP02450_Tryp"/>
</dbReference>
<gene>
    <name evidence="1" type="ORF">PS2015_1123</name>
</gene>
<dbReference type="EMBL" id="CP013189">
    <property type="protein sequence ID" value="ALO45785.1"/>
    <property type="molecule type" value="Genomic_DNA"/>
</dbReference>
<evidence type="ECO:0000313" key="1">
    <source>
        <dbReference type="EMBL" id="ALO45785.1"/>
    </source>
</evidence>
<dbReference type="OrthoDB" id="5592973at2"/>
<protein>
    <recommendedName>
        <fullName evidence="3">TIGR02450 family Trp-rich protein</fullName>
    </recommendedName>
</protein>
<accession>A0A0S2KC49</accession>
<dbReference type="STRING" id="1249552.PS2015_1123"/>
<name>A0A0S2KC49_9GAMM</name>
<keyword evidence="2" id="KW-1185">Reference proteome</keyword>